<name>A0A7K3TB72_9BIFI</name>
<feature type="domain" description="SLH" evidence="1">
    <location>
        <begin position="152"/>
        <end position="219"/>
    </location>
</feature>
<dbReference type="OrthoDB" id="287365at2"/>
<evidence type="ECO:0000313" key="3">
    <source>
        <dbReference type="Proteomes" id="UP000469943"/>
    </source>
</evidence>
<reference evidence="2 3" key="1">
    <citation type="submission" date="2019-10" db="EMBL/GenBank/DDBJ databases">
        <title>Bifidobacterium from non-human primates.</title>
        <authorList>
            <person name="Modesto M."/>
        </authorList>
    </citation>
    <scope>NUCLEOTIDE SEQUENCE [LARGE SCALE GENOMIC DNA]</scope>
    <source>
        <strain evidence="2 3">TREM</strain>
    </source>
</reference>
<sequence length="400" mass="44037">MAGPTALYNDAVRHERREGTYSMMKRSSRNGAGVARDMRAVGTVKRVVKAAVASLAAVTCMAAMAVPAQAKWVLYIENSCMWVDDPTVGEDICPGAFANASPAFGAKKSNIQYKGYDHFRDFRGGLSVKRQDMAAFLYRWAGSPAFTPSAKDKAYFADVTSATPHAKEIWWMASKGISTGWQRADGSRVYRGMGAVVRQDMAAFLHRLVGSNGPKVDAPSQISFTDVNADTPHAEDIAWLASVNVTEGWKQSNGAHVFRGTRAIVRQDMAAFLNRLAGIDLNSLDAFTDSYWSGYLSLSGDNITNAVFVDVSDRTPHWKEIAWMMYYGISLGWPHKRPTGLSTCSAKDYGKINVLTFGNPPSSRKEFVNRAGVTECRPDGYWYPVMYHSIDEVPSNIVFD</sequence>
<comment type="caution">
    <text evidence="2">The sequence shown here is derived from an EMBL/GenBank/DDBJ whole genome shotgun (WGS) entry which is preliminary data.</text>
</comment>
<dbReference type="InterPro" id="IPR001119">
    <property type="entry name" value="SLH_dom"/>
</dbReference>
<dbReference type="RefSeq" id="WP_152357716.1">
    <property type="nucleotide sequence ID" value="NZ_WBSM01000002.1"/>
</dbReference>
<accession>A0A7K3TB72</accession>
<gene>
    <name evidence="2" type="ORF">GFD24_06250</name>
</gene>
<feature type="domain" description="SLH" evidence="1">
    <location>
        <begin position="220"/>
        <end position="287"/>
    </location>
</feature>
<dbReference type="Proteomes" id="UP000469943">
    <property type="component" value="Unassembled WGS sequence"/>
</dbReference>
<organism evidence="2 3">
    <name type="scientific">Bifidobacterium ramosum</name>
    <dbReference type="NCBI Taxonomy" id="1798158"/>
    <lineage>
        <taxon>Bacteria</taxon>
        <taxon>Bacillati</taxon>
        <taxon>Actinomycetota</taxon>
        <taxon>Actinomycetes</taxon>
        <taxon>Bifidobacteriales</taxon>
        <taxon>Bifidobacteriaceae</taxon>
        <taxon>Bifidobacterium</taxon>
    </lineage>
</organism>
<evidence type="ECO:0000259" key="1">
    <source>
        <dbReference type="PROSITE" id="PS51272"/>
    </source>
</evidence>
<dbReference type="PROSITE" id="PS51272">
    <property type="entry name" value="SLH"/>
    <property type="match status" value="2"/>
</dbReference>
<dbReference type="AlphaFoldDB" id="A0A7K3TB72"/>
<dbReference type="EMBL" id="WHZX01000003">
    <property type="protein sequence ID" value="NEG71815.1"/>
    <property type="molecule type" value="Genomic_DNA"/>
</dbReference>
<proteinExistence type="predicted"/>
<evidence type="ECO:0000313" key="2">
    <source>
        <dbReference type="EMBL" id="NEG71815.1"/>
    </source>
</evidence>
<protein>
    <recommendedName>
        <fullName evidence="1">SLH domain-containing protein</fullName>
    </recommendedName>
</protein>